<organism evidence="3 4">
    <name type="scientific">Neonectria ditissima</name>
    <dbReference type="NCBI Taxonomy" id="78410"/>
    <lineage>
        <taxon>Eukaryota</taxon>
        <taxon>Fungi</taxon>
        <taxon>Dikarya</taxon>
        <taxon>Ascomycota</taxon>
        <taxon>Pezizomycotina</taxon>
        <taxon>Sordariomycetes</taxon>
        <taxon>Hypocreomycetidae</taxon>
        <taxon>Hypocreales</taxon>
        <taxon>Nectriaceae</taxon>
        <taxon>Neonectria</taxon>
    </lineage>
</organism>
<evidence type="ECO:0000313" key="4">
    <source>
        <dbReference type="Proteomes" id="UP000050424"/>
    </source>
</evidence>
<proteinExistence type="predicted"/>
<evidence type="ECO:0000313" key="3">
    <source>
        <dbReference type="EMBL" id="KPM41923.1"/>
    </source>
</evidence>
<comment type="caution">
    <text evidence="3">The sequence shown here is derived from an EMBL/GenBank/DDBJ whole genome shotgun (WGS) entry which is preliminary data.</text>
</comment>
<feature type="compositionally biased region" description="Basic and acidic residues" evidence="2">
    <location>
        <begin position="161"/>
        <end position="192"/>
    </location>
</feature>
<feature type="coiled-coil region" evidence="1">
    <location>
        <begin position="407"/>
        <end position="441"/>
    </location>
</feature>
<evidence type="ECO:0000256" key="2">
    <source>
        <dbReference type="SAM" id="MobiDB-lite"/>
    </source>
</evidence>
<evidence type="ECO:0000256" key="1">
    <source>
        <dbReference type="SAM" id="Coils"/>
    </source>
</evidence>
<feature type="region of interest" description="Disordered" evidence="2">
    <location>
        <begin position="121"/>
        <end position="308"/>
    </location>
</feature>
<sequence>MVVLPHKESWVFADKATADISVPSPYGNKFCSRATRAAKRFYGCLEIWPWELIPKYTPGAWGVTMLENVAMLARLVVQDDKLSVDELRKRLIAKIKRRHAQNDDASEPRLQHRDVRAVRVNILDGVDGDGDDDGDDDGNEDDEHEQTDQDEDEGDEEEVDFEKLDIDNKDQTVKDEPEPRSKLPDTSLDRPFMRTRRRAAIRDQSADTLNKYFPTRVSSQPASAARAKTEAQPKAPQDSESPAKTKARLRSQVSPTLETSPQKRPRVSLHTVSSSVTPHKTFSLRSPVKLEAPQSAGSRHTTTPDQGLGFQHGLVVQQSSGPRQEESLEQRSARLGPGSLPSLALAYSQMLIRSAGPNEPTPRSGSIHESLSPAIAELVSQVDLLIYSTSRAVEAVNAELYIQTCKLQQANDQQGSSQKTIERAEKAMRNAHLRHTALRVEIANLDKTFASLQSVGDGQLSVLPEIKMAIDACFLQRKVKDEEADAQEQVMNDCSARIEEARKLGEGATGVDPQLQANVGLLRRESKQKERELGVLNNIKAMVFGLERTIPDLEEMASLESAQF</sequence>
<dbReference type="EMBL" id="LKCW01000057">
    <property type="protein sequence ID" value="KPM41923.1"/>
    <property type="molecule type" value="Genomic_DNA"/>
</dbReference>
<feature type="compositionally biased region" description="Polar residues" evidence="2">
    <location>
        <begin position="251"/>
        <end position="262"/>
    </location>
</feature>
<reference evidence="3 4" key="1">
    <citation type="submission" date="2015-09" db="EMBL/GenBank/DDBJ databases">
        <title>Draft genome of a European isolate of the apple canker pathogen Neonectria ditissima.</title>
        <authorList>
            <person name="Gomez-Cortecero A."/>
            <person name="Harrison R.J."/>
            <person name="Armitage A.D."/>
        </authorList>
    </citation>
    <scope>NUCLEOTIDE SEQUENCE [LARGE SCALE GENOMIC DNA]</scope>
    <source>
        <strain evidence="3 4">R09/05</strain>
    </source>
</reference>
<keyword evidence="4" id="KW-1185">Reference proteome</keyword>
<gene>
    <name evidence="3" type="ORF">AK830_g4673</name>
</gene>
<feature type="compositionally biased region" description="Polar residues" evidence="2">
    <location>
        <begin position="270"/>
        <end position="284"/>
    </location>
</feature>
<dbReference type="Proteomes" id="UP000050424">
    <property type="component" value="Unassembled WGS sequence"/>
</dbReference>
<dbReference type="OrthoDB" id="5094051at2759"/>
<feature type="compositionally biased region" description="Polar residues" evidence="2">
    <location>
        <begin position="295"/>
        <end position="305"/>
    </location>
</feature>
<keyword evidence="1" id="KW-0175">Coiled coil</keyword>
<name>A0A0P7BMK7_9HYPO</name>
<dbReference type="AlphaFoldDB" id="A0A0P7BMK7"/>
<accession>A0A0P7BMK7</accession>
<protein>
    <submittedName>
        <fullName evidence="3">Uncharacterized protein</fullName>
    </submittedName>
</protein>
<feature type="compositionally biased region" description="Acidic residues" evidence="2">
    <location>
        <begin position="126"/>
        <end position="160"/>
    </location>
</feature>